<keyword evidence="3" id="KW-0804">Transcription</keyword>
<dbReference type="PROSITE" id="PS00894">
    <property type="entry name" value="HTH_DEOR_1"/>
    <property type="match status" value="1"/>
</dbReference>
<gene>
    <name evidence="5" type="ORF">M1843_06910</name>
</gene>
<dbReference type="InterPro" id="IPR028082">
    <property type="entry name" value="Peripla_BP_I"/>
</dbReference>
<dbReference type="PANTHER" id="PTHR30146:SF155">
    <property type="entry name" value="ALANINE RACEMASE"/>
    <property type="match status" value="1"/>
</dbReference>
<protein>
    <submittedName>
        <fullName evidence="5">Substrate-binding domain-containing protein</fullName>
    </submittedName>
</protein>
<dbReference type="CDD" id="cd06267">
    <property type="entry name" value="PBP1_LacI_sugar_binding-like"/>
    <property type="match status" value="1"/>
</dbReference>
<dbReference type="PANTHER" id="PTHR30146">
    <property type="entry name" value="LACI-RELATED TRANSCRIPTIONAL REPRESSOR"/>
    <property type="match status" value="1"/>
</dbReference>
<comment type="caution">
    <text evidence="5">The sequence shown here is derived from an EMBL/GenBank/DDBJ whole genome shotgun (WGS) entry which is preliminary data.</text>
</comment>
<proteinExistence type="predicted"/>
<keyword evidence="2" id="KW-0238">DNA-binding</keyword>
<dbReference type="RefSeq" id="WP_416343316.1">
    <property type="nucleotide sequence ID" value="NZ_JALQCY010000002.1"/>
</dbReference>
<reference evidence="5 6" key="1">
    <citation type="submission" date="2022-02" db="EMBL/GenBank/DDBJ databases">
        <title>The car tank lid bacteriome: a reservoir of bacteria with potential in bioremediation of fuel.</title>
        <authorList>
            <person name="Vidal-Verdu A."/>
            <person name="Gomez-Martinez D."/>
            <person name="Latorre-Perez A."/>
            <person name="Pereto J."/>
            <person name="Porcar M."/>
        </authorList>
    </citation>
    <scope>NUCLEOTIDE SEQUENCE [LARGE SCALE GENOMIC DNA]</scope>
    <source>
        <strain evidence="5 6">4D.3</strain>
    </source>
</reference>
<dbReference type="InterPro" id="IPR001034">
    <property type="entry name" value="DeoR_HTH"/>
</dbReference>
<dbReference type="SMART" id="SM00420">
    <property type="entry name" value="HTH_DEOR"/>
    <property type="match status" value="1"/>
</dbReference>
<accession>A0ABT0J1V8</accession>
<dbReference type="EMBL" id="JALQCY010000002">
    <property type="protein sequence ID" value="MCK9793470.1"/>
    <property type="molecule type" value="Genomic_DNA"/>
</dbReference>
<dbReference type="InterPro" id="IPR046335">
    <property type="entry name" value="LacI/GalR-like_sensor"/>
</dbReference>
<dbReference type="SUPFAM" id="SSF53822">
    <property type="entry name" value="Periplasmic binding protein-like I"/>
    <property type="match status" value="1"/>
</dbReference>
<evidence type="ECO:0000256" key="1">
    <source>
        <dbReference type="ARBA" id="ARBA00023015"/>
    </source>
</evidence>
<name>A0ABT0J1V8_9MICO</name>
<keyword evidence="1" id="KW-0805">Transcription regulation</keyword>
<dbReference type="InterPro" id="IPR036390">
    <property type="entry name" value="WH_DNA-bd_sf"/>
</dbReference>
<evidence type="ECO:0000256" key="2">
    <source>
        <dbReference type="ARBA" id="ARBA00023125"/>
    </source>
</evidence>
<dbReference type="Proteomes" id="UP001651050">
    <property type="component" value="Unassembled WGS sequence"/>
</dbReference>
<organism evidence="5 6">
    <name type="scientific">Isoptericola peretonis</name>
    <dbReference type="NCBI Taxonomy" id="2918523"/>
    <lineage>
        <taxon>Bacteria</taxon>
        <taxon>Bacillati</taxon>
        <taxon>Actinomycetota</taxon>
        <taxon>Actinomycetes</taxon>
        <taxon>Micrococcales</taxon>
        <taxon>Promicromonosporaceae</taxon>
        <taxon>Isoptericola</taxon>
    </lineage>
</organism>
<dbReference type="PROSITE" id="PS51000">
    <property type="entry name" value="HTH_DEOR_2"/>
    <property type="match status" value="1"/>
</dbReference>
<feature type="domain" description="HTH deoR-type" evidence="4">
    <location>
        <begin position="4"/>
        <end position="59"/>
    </location>
</feature>
<dbReference type="Pfam" id="PF08220">
    <property type="entry name" value="HTH_DeoR"/>
    <property type="match status" value="1"/>
</dbReference>
<keyword evidence="6" id="KW-1185">Reference proteome</keyword>
<dbReference type="SUPFAM" id="SSF46785">
    <property type="entry name" value="Winged helix' DNA-binding domain"/>
    <property type="match status" value="1"/>
</dbReference>
<dbReference type="PRINTS" id="PR00037">
    <property type="entry name" value="HTHLACR"/>
</dbReference>
<sequence>MRLPRARHEYLLREVTLRGSVRSADVAAQLGVSEVTIRRDITQLERAGHLARVHGGAIALTSARGPQAAQELVGLVVPSTDAHFPAVVRGMEAIAPSLRVRLVLGVSQYRPDVEAAQVDRLVSLGVRGLAIAPTTRGRSPEELAGWLRSVAVPVVLVERRIEGLTSLSELDLVRTDHAHGAVVAVEHLQRLGHERVALGVYDQTPTAPHVRQGFATAVERLGLAPGPDVSLSKGTDPGPLRAELEDLLDRCVATGTRAVLVHTDDHASRLVESALDRGMRIPEDLAVVAYDDENASLAAVPLTTVSPPRRELGQEALRVLVDRITEKDGERRPPRHVDLLPRLTVRQSCGAAAAAPAA</sequence>
<evidence type="ECO:0000313" key="6">
    <source>
        <dbReference type="Proteomes" id="UP001651050"/>
    </source>
</evidence>
<dbReference type="Gene3D" id="3.40.50.2300">
    <property type="match status" value="2"/>
</dbReference>
<evidence type="ECO:0000256" key="3">
    <source>
        <dbReference type="ARBA" id="ARBA00023163"/>
    </source>
</evidence>
<evidence type="ECO:0000313" key="5">
    <source>
        <dbReference type="EMBL" id="MCK9793470.1"/>
    </source>
</evidence>
<dbReference type="InterPro" id="IPR018356">
    <property type="entry name" value="Tscrpt_reg_HTH_DeoR_CS"/>
</dbReference>
<dbReference type="Pfam" id="PF13377">
    <property type="entry name" value="Peripla_BP_3"/>
    <property type="match status" value="1"/>
</dbReference>
<evidence type="ECO:0000259" key="4">
    <source>
        <dbReference type="PROSITE" id="PS51000"/>
    </source>
</evidence>